<dbReference type="OMA" id="MHFNDHT"/>
<proteinExistence type="inferred from homology"/>
<dbReference type="Proteomes" id="UP000318571">
    <property type="component" value="Chromosome 4"/>
</dbReference>
<keyword evidence="6" id="KW-0378">Hydrolase</keyword>
<comment type="similarity">
    <text evidence="6">Belongs to the peptidase C19 family.</text>
</comment>
<dbReference type="PROSITE" id="PS50235">
    <property type="entry name" value="USP_3"/>
    <property type="match status" value="1"/>
</dbReference>
<sequence>MCPGVQGFLLKCGPKTKNKSPILHRSGLPIDPPSDRLGWDPAGHGVSIDPAPPHAPLIKPRDEDGGWNVMECPHLSDLPWYTGHEPVVSPHQAIKCSVCPEINSVWVCLSCGYWGCGRYASAHALAHAQTAQHPVCMEVKETSVFCYNCDDFIINDTSDQKVNGIRQQLRKWSVNTYSSPNNENEERDVGVDTDPAHHPEKRTLRSRRKRAKSLENVEVENNRPPMIKRSRKSTETGHNHHHRTNRPDPEMVQNSKSLRKNLVGLRNLGNTCFMSAVLQSLSNIHEFCRVLKQLPSLESSQGNGEIAKPPRETRSKGMVTSCNGSEGAIVTEELRKVLVALNQGTAGAKKAISPEALFHVIWKVVPRFRGYQQQDAHEFLRYMLDRLHTELLSLLPSDISWLQKNLSPYSRRLSNRGFAQTSSQSLVTSVFGGTLQSEVTCLTCKTSSKKHDPFLDLSIDIPNQFMQARKSKDKSSLGSSEEIKRSCNVHDCLEKFTDVEELSDADRFFCERRCNRKQPSTKKFWIRRLPNVLCLHLKRFRWSPYSRTKIDTHVEFPLVGLNMSKYLLSNHHDTRCSNSGSCLYDLAAVIVHHGSGAGSGHYTAFVIRDANWYHFNDSTVSATDPETVSKSKAYILFYIQREFQALPPKSE</sequence>
<dbReference type="GO" id="GO:0008270">
    <property type="term" value="F:zinc ion binding"/>
    <property type="evidence" value="ECO:0007669"/>
    <property type="project" value="UniProtKB-KW"/>
</dbReference>
<organism evidence="10 11">
    <name type="scientific">Tigriopus californicus</name>
    <name type="common">Marine copepod</name>
    <dbReference type="NCBI Taxonomy" id="6832"/>
    <lineage>
        <taxon>Eukaryota</taxon>
        <taxon>Metazoa</taxon>
        <taxon>Ecdysozoa</taxon>
        <taxon>Arthropoda</taxon>
        <taxon>Crustacea</taxon>
        <taxon>Multicrustacea</taxon>
        <taxon>Hexanauplia</taxon>
        <taxon>Copepoda</taxon>
        <taxon>Harpacticoida</taxon>
        <taxon>Harpacticidae</taxon>
        <taxon>Tigriopus</taxon>
    </lineage>
</organism>
<evidence type="ECO:0000313" key="10">
    <source>
        <dbReference type="EMBL" id="TRY67063.1"/>
    </source>
</evidence>
<protein>
    <recommendedName>
        <fullName evidence="6">Ubiquitin carboxyl-terminal hydrolase</fullName>
        <ecNumber evidence="6">3.4.19.12</ecNumber>
    </recommendedName>
</protein>
<dbReference type="EMBL" id="VCGU01000011">
    <property type="protein sequence ID" value="TRY67063.1"/>
    <property type="molecule type" value="Genomic_DNA"/>
</dbReference>
<dbReference type="InterPro" id="IPR001394">
    <property type="entry name" value="Peptidase_C19_UCH"/>
</dbReference>
<evidence type="ECO:0000256" key="2">
    <source>
        <dbReference type="ARBA" id="ARBA00022723"/>
    </source>
</evidence>
<dbReference type="GO" id="GO:0016579">
    <property type="term" value="P:protein deubiquitination"/>
    <property type="evidence" value="ECO:0007669"/>
    <property type="project" value="InterPro"/>
</dbReference>
<accession>A0A553NNP1</accession>
<dbReference type="InterPro" id="IPR038765">
    <property type="entry name" value="Papain-like_cys_pep_sf"/>
</dbReference>
<gene>
    <name evidence="10" type="ORF">TCAL_09083</name>
</gene>
<evidence type="ECO:0000256" key="3">
    <source>
        <dbReference type="ARBA" id="ARBA00022771"/>
    </source>
</evidence>
<dbReference type="PROSITE" id="PS50271">
    <property type="entry name" value="ZF_UBP"/>
    <property type="match status" value="1"/>
</dbReference>
<dbReference type="InterPro" id="IPR001607">
    <property type="entry name" value="Znf_UBP"/>
</dbReference>
<evidence type="ECO:0000313" key="11">
    <source>
        <dbReference type="Proteomes" id="UP000318571"/>
    </source>
</evidence>
<dbReference type="InterPro" id="IPR013083">
    <property type="entry name" value="Znf_RING/FYVE/PHD"/>
</dbReference>
<keyword evidence="6" id="KW-0788">Thiol protease</keyword>
<dbReference type="PANTHER" id="PTHR21646">
    <property type="entry name" value="UBIQUITIN CARBOXYL-TERMINAL HYDROLASE"/>
    <property type="match status" value="1"/>
</dbReference>
<dbReference type="SMART" id="SM00290">
    <property type="entry name" value="ZnF_UBP"/>
    <property type="match status" value="1"/>
</dbReference>
<dbReference type="AlphaFoldDB" id="A0A553NNP1"/>
<keyword evidence="4" id="KW-0862">Zinc</keyword>
<feature type="region of interest" description="Disordered" evidence="7">
    <location>
        <begin position="176"/>
        <end position="254"/>
    </location>
</feature>
<keyword evidence="6" id="KW-0645">Protease</keyword>
<dbReference type="Gene3D" id="3.30.40.10">
    <property type="entry name" value="Zinc/RING finger domain, C3HC4 (zinc finger)"/>
    <property type="match status" value="1"/>
</dbReference>
<name>A0A553NNP1_TIGCA</name>
<dbReference type="PROSITE" id="PS00973">
    <property type="entry name" value="USP_2"/>
    <property type="match status" value="1"/>
</dbReference>
<feature type="domain" description="UBP-type" evidence="9">
    <location>
        <begin position="70"/>
        <end position="173"/>
    </location>
</feature>
<dbReference type="InterPro" id="IPR018200">
    <property type="entry name" value="USP_CS"/>
</dbReference>
<reference evidence="10 11" key="1">
    <citation type="journal article" date="2018" name="Nat. Ecol. Evol.">
        <title>Genomic signatures of mitonuclear coevolution across populations of Tigriopus californicus.</title>
        <authorList>
            <person name="Barreto F.S."/>
            <person name="Watson E.T."/>
            <person name="Lima T.G."/>
            <person name="Willett C.S."/>
            <person name="Edmands S."/>
            <person name="Li W."/>
            <person name="Burton R.S."/>
        </authorList>
    </citation>
    <scope>NUCLEOTIDE SEQUENCE [LARGE SCALE GENOMIC DNA]</scope>
    <source>
        <strain evidence="10 11">San Diego</strain>
    </source>
</reference>
<dbReference type="InterPro" id="IPR028889">
    <property type="entry name" value="USP"/>
</dbReference>
<keyword evidence="3 5" id="KW-0863">Zinc-finger</keyword>
<dbReference type="PROSITE" id="PS00972">
    <property type="entry name" value="USP_1"/>
    <property type="match status" value="1"/>
</dbReference>
<feature type="region of interest" description="Disordered" evidence="7">
    <location>
        <begin position="299"/>
        <end position="322"/>
    </location>
</feature>
<keyword evidence="2" id="KW-0479">Metal-binding</keyword>
<dbReference type="Pfam" id="PF00443">
    <property type="entry name" value="UCH"/>
    <property type="match status" value="1"/>
</dbReference>
<dbReference type="Gene3D" id="3.90.70.10">
    <property type="entry name" value="Cysteine proteinases"/>
    <property type="match status" value="1"/>
</dbReference>
<dbReference type="InterPro" id="IPR050185">
    <property type="entry name" value="Ub_carboxyl-term_hydrolase"/>
</dbReference>
<dbReference type="EC" id="3.4.19.12" evidence="6"/>
<keyword evidence="11" id="KW-1185">Reference proteome</keyword>
<feature type="compositionally biased region" description="Basic and acidic residues" evidence="7">
    <location>
        <begin position="187"/>
        <end position="203"/>
    </location>
</feature>
<dbReference type="GO" id="GO:0004843">
    <property type="term" value="F:cysteine-type deubiquitinase activity"/>
    <property type="evidence" value="ECO:0007669"/>
    <property type="project" value="UniProtKB-UniRule"/>
</dbReference>
<evidence type="ECO:0000259" key="9">
    <source>
        <dbReference type="PROSITE" id="PS50271"/>
    </source>
</evidence>
<keyword evidence="6" id="KW-0833">Ubl conjugation pathway</keyword>
<evidence type="ECO:0000256" key="5">
    <source>
        <dbReference type="PROSITE-ProRule" id="PRU00502"/>
    </source>
</evidence>
<dbReference type="GO" id="GO:0006508">
    <property type="term" value="P:proteolysis"/>
    <property type="evidence" value="ECO:0007669"/>
    <property type="project" value="UniProtKB-KW"/>
</dbReference>
<evidence type="ECO:0000256" key="6">
    <source>
        <dbReference type="RuleBase" id="RU366025"/>
    </source>
</evidence>
<feature type="domain" description="USP" evidence="8">
    <location>
        <begin position="263"/>
        <end position="641"/>
    </location>
</feature>
<evidence type="ECO:0000256" key="4">
    <source>
        <dbReference type="ARBA" id="ARBA00022833"/>
    </source>
</evidence>
<dbReference type="SUPFAM" id="SSF54001">
    <property type="entry name" value="Cysteine proteinases"/>
    <property type="match status" value="1"/>
</dbReference>
<evidence type="ECO:0000256" key="7">
    <source>
        <dbReference type="SAM" id="MobiDB-lite"/>
    </source>
</evidence>
<comment type="catalytic activity">
    <reaction evidence="1 6">
        <text>Thiol-dependent hydrolysis of ester, thioester, amide, peptide and isopeptide bonds formed by the C-terminal Gly of ubiquitin (a 76-residue protein attached to proteins as an intracellular targeting signal).</text>
        <dbReference type="EC" id="3.4.19.12"/>
    </reaction>
</comment>
<dbReference type="Pfam" id="PF02148">
    <property type="entry name" value="zf-UBP"/>
    <property type="match status" value="1"/>
</dbReference>
<dbReference type="STRING" id="6832.A0A553NNP1"/>
<evidence type="ECO:0000259" key="8">
    <source>
        <dbReference type="PROSITE" id="PS50235"/>
    </source>
</evidence>
<dbReference type="PANTHER" id="PTHR21646:SF19">
    <property type="entry name" value="UBIQUITIN CARBOXYL-TERMINAL HYDROLASE 3"/>
    <property type="match status" value="1"/>
</dbReference>
<evidence type="ECO:0000256" key="1">
    <source>
        <dbReference type="ARBA" id="ARBA00000707"/>
    </source>
</evidence>
<comment type="caution">
    <text evidence="10">The sequence shown here is derived from an EMBL/GenBank/DDBJ whole genome shotgun (WGS) entry which is preliminary data.</text>
</comment>
<dbReference type="SUPFAM" id="SSF57850">
    <property type="entry name" value="RING/U-box"/>
    <property type="match status" value="1"/>
</dbReference>